<dbReference type="GO" id="GO:0000922">
    <property type="term" value="C:spindle pole"/>
    <property type="evidence" value="ECO:0007669"/>
    <property type="project" value="InterPro"/>
</dbReference>
<keyword evidence="3 5" id="KW-0493">Microtubule</keyword>
<dbReference type="InterPro" id="IPR041470">
    <property type="entry name" value="GCP_N"/>
</dbReference>
<feature type="region of interest" description="Disordered" evidence="6">
    <location>
        <begin position="155"/>
        <end position="179"/>
    </location>
</feature>
<dbReference type="InterPro" id="IPR032797">
    <property type="entry name" value="Mod21_N"/>
</dbReference>
<keyword evidence="2 5" id="KW-0963">Cytoplasm</keyword>
<evidence type="ECO:0000259" key="9">
    <source>
        <dbReference type="Pfam" id="PF17681"/>
    </source>
</evidence>
<dbReference type="GO" id="GO:0031122">
    <property type="term" value="P:cytoplasmic microtubule organization"/>
    <property type="evidence" value="ECO:0007669"/>
    <property type="project" value="TreeGrafter"/>
</dbReference>
<dbReference type="GO" id="GO:0005816">
    <property type="term" value="C:spindle pole body"/>
    <property type="evidence" value="ECO:0007669"/>
    <property type="project" value="UniProtKB-ARBA"/>
</dbReference>
<dbReference type="InterPro" id="IPR042241">
    <property type="entry name" value="GCP_C_sf"/>
</dbReference>
<dbReference type="Pfam" id="PF14609">
    <property type="entry name" value="GCP5-Mod21_N"/>
    <property type="match status" value="1"/>
</dbReference>
<dbReference type="CDD" id="cd22572">
    <property type="entry name" value="GCP5_NTD"/>
    <property type="match status" value="1"/>
</dbReference>
<evidence type="ECO:0000259" key="8">
    <source>
        <dbReference type="Pfam" id="PF14609"/>
    </source>
</evidence>
<evidence type="ECO:0000256" key="4">
    <source>
        <dbReference type="ARBA" id="ARBA00023212"/>
    </source>
</evidence>
<dbReference type="GO" id="GO:0051011">
    <property type="term" value="F:microtubule minus-end binding"/>
    <property type="evidence" value="ECO:0007669"/>
    <property type="project" value="TreeGrafter"/>
</dbReference>
<dbReference type="GO" id="GO:0000278">
    <property type="term" value="P:mitotic cell cycle"/>
    <property type="evidence" value="ECO:0007669"/>
    <property type="project" value="TreeGrafter"/>
</dbReference>
<dbReference type="InterPro" id="IPR040457">
    <property type="entry name" value="GCP_C"/>
</dbReference>
<dbReference type="GO" id="GO:0007020">
    <property type="term" value="P:microtubule nucleation"/>
    <property type="evidence" value="ECO:0007669"/>
    <property type="project" value="InterPro"/>
</dbReference>
<dbReference type="GO" id="GO:0043015">
    <property type="term" value="F:gamma-tubulin binding"/>
    <property type="evidence" value="ECO:0007669"/>
    <property type="project" value="InterPro"/>
</dbReference>
<keyword evidence="4 5" id="KW-0206">Cytoskeleton</keyword>
<protein>
    <recommendedName>
        <fullName evidence="5">Spindle pole body component</fullName>
    </recommendedName>
</protein>
<dbReference type="Gene3D" id="1.20.120.1900">
    <property type="entry name" value="Gamma-tubulin complex, C-terminal domain"/>
    <property type="match status" value="1"/>
</dbReference>
<feature type="domain" description="Gamma tubulin complex component C-terminal" evidence="7">
    <location>
        <begin position="598"/>
        <end position="877"/>
    </location>
</feature>
<evidence type="ECO:0000256" key="1">
    <source>
        <dbReference type="ARBA" id="ARBA00010337"/>
    </source>
</evidence>
<comment type="subcellular location">
    <subcellularLocation>
        <location evidence="5">Cytoplasm</location>
        <location evidence="5">Cytoskeleton</location>
        <location evidence="5">Microtubule organizing center</location>
    </subcellularLocation>
</comment>
<dbReference type="Pfam" id="PF04130">
    <property type="entry name" value="GCP_C_terminal"/>
    <property type="match status" value="1"/>
</dbReference>
<name>A0A6A6V328_9PLEO</name>
<dbReference type="GO" id="GO:0051225">
    <property type="term" value="P:spindle assembly"/>
    <property type="evidence" value="ECO:0007669"/>
    <property type="project" value="TreeGrafter"/>
</dbReference>
<dbReference type="PANTHER" id="PTHR19302:SF33">
    <property type="entry name" value="GAMMA-TUBULIN COMPLEX COMPONENT 5"/>
    <property type="match status" value="1"/>
</dbReference>
<dbReference type="PANTHER" id="PTHR19302">
    <property type="entry name" value="GAMMA TUBULIN COMPLEX PROTEIN"/>
    <property type="match status" value="1"/>
</dbReference>
<dbReference type="InterPro" id="IPR007259">
    <property type="entry name" value="GCP"/>
</dbReference>
<evidence type="ECO:0000256" key="6">
    <source>
        <dbReference type="SAM" id="MobiDB-lite"/>
    </source>
</evidence>
<evidence type="ECO:0000256" key="2">
    <source>
        <dbReference type="ARBA" id="ARBA00022490"/>
    </source>
</evidence>
<keyword evidence="11" id="KW-1185">Reference proteome</keyword>
<dbReference type="GO" id="GO:0005874">
    <property type="term" value="C:microtubule"/>
    <property type="evidence" value="ECO:0007669"/>
    <property type="project" value="UniProtKB-KW"/>
</dbReference>
<feature type="region of interest" description="Disordered" evidence="6">
    <location>
        <begin position="768"/>
        <end position="797"/>
    </location>
</feature>
<evidence type="ECO:0000256" key="3">
    <source>
        <dbReference type="ARBA" id="ARBA00022701"/>
    </source>
</evidence>
<dbReference type="EMBL" id="MU006585">
    <property type="protein sequence ID" value="KAF2744968.1"/>
    <property type="molecule type" value="Genomic_DNA"/>
</dbReference>
<organism evidence="10 11">
    <name type="scientific">Sporormia fimetaria CBS 119925</name>
    <dbReference type="NCBI Taxonomy" id="1340428"/>
    <lineage>
        <taxon>Eukaryota</taxon>
        <taxon>Fungi</taxon>
        <taxon>Dikarya</taxon>
        <taxon>Ascomycota</taxon>
        <taxon>Pezizomycotina</taxon>
        <taxon>Dothideomycetes</taxon>
        <taxon>Pleosporomycetidae</taxon>
        <taxon>Pleosporales</taxon>
        <taxon>Sporormiaceae</taxon>
        <taxon>Sporormia</taxon>
    </lineage>
</organism>
<evidence type="ECO:0000313" key="10">
    <source>
        <dbReference type="EMBL" id="KAF2744968.1"/>
    </source>
</evidence>
<dbReference type="Pfam" id="PF17681">
    <property type="entry name" value="GCP_N_terminal"/>
    <property type="match status" value="1"/>
</dbReference>
<accession>A0A6A6V328</accession>
<sequence length="887" mass="100601">MAQHAKVAALTDELIQSIIGFDPATNRRAYKHAKEIATAGLRPHQYNRTNQFDVQQSFEGLDEKFRILNRDDLADALQSRLLELNSIRNTWIPEYLALLLQLSDRPIENSEVEALELLRPPTPPPALTWAEIIQDDPYSDEEIWKDVDYAAESSEDEVLSERRKKSKPTPASSVDEQDVFDPETLLEPVDTHVLEEIQQAQSWNLKASQESPKVEITELQAIRETLFMLAGLPTTLYLSEPQHGSIRGSQRYKFSHAMEKTTEDLLTQIADIGQGLYRLRRWTARSASLPLVQTFEAAVRKRLLKFDGRLAALQQEYLAPKVSIAVSFLELHSEVSKLASPLLRLAKLVAAIEGELLVNPFAHLEALFQEVGLAQMTLEEPIFTFFSELFFECLQTYLKPIRKWMELGDLGTNDETFFVFENDSGSEASSMWHDRFVLRRGKGNTLRAPEFLEPAAMKIFNTGKSVVFLKELGVYDTVAETGEVEPRLNHESVCGSSGLPFAPFAELFRTAFDGWIRSKYSLASTVLRTRLFSQCGLLQTLSNFQTLFLGADGAAFQDFADTVFERIDSRQRGWNDRFLLTELARGIYGSVLGKSDADKIIVRSVRMKTETRALKGLATLSLDYALPWSLMNIIQRSSIPIYQQLSTLLLQTYRSKYLLQRIRLDDIATLIPTAFKSKTLKLRAQLLWFSDILRSYLTETVIGQTHTAMLSSMTKAEDIDEMANLHLKYLARLQEQALLADNLRVLYNVVMEVLDLAVLLHDAHIRETQQRLHPPPSHAPLLPAKSKRPGKTKRRKSVIPAIVEAEDEETSVTEAEEGETLDRSVPMPLRYPTLEQELEKIESVFSRVLPFLTAGLRNIGRVGAEPVWEMLAERLEWRGKGEGFERG</sequence>
<dbReference type="GO" id="GO:0051321">
    <property type="term" value="P:meiotic cell cycle"/>
    <property type="evidence" value="ECO:0007669"/>
    <property type="project" value="TreeGrafter"/>
</dbReference>
<dbReference type="AlphaFoldDB" id="A0A6A6V328"/>
<feature type="domain" description="Gamma tubulin complex component protein N-terminal" evidence="9">
    <location>
        <begin position="222"/>
        <end position="532"/>
    </location>
</feature>
<dbReference type="GO" id="GO:0000930">
    <property type="term" value="C:gamma-tubulin complex"/>
    <property type="evidence" value="ECO:0007669"/>
    <property type="project" value="TreeGrafter"/>
</dbReference>
<evidence type="ECO:0000259" key="7">
    <source>
        <dbReference type="Pfam" id="PF04130"/>
    </source>
</evidence>
<reference evidence="10" key="1">
    <citation type="journal article" date="2020" name="Stud. Mycol.">
        <title>101 Dothideomycetes genomes: a test case for predicting lifestyles and emergence of pathogens.</title>
        <authorList>
            <person name="Haridas S."/>
            <person name="Albert R."/>
            <person name="Binder M."/>
            <person name="Bloem J."/>
            <person name="Labutti K."/>
            <person name="Salamov A."/>
            <person name="Andreopoulos B."/>
            <person name="Baker S."/>
            <person name="Barry K."/>
            <person name="Bills G."/>
            <person name="Bluhm B."/>
            <person name="Cannon C."/>
            <person name="Castanera R."/>
            <person name="Culley D."/>
            <person name="Daum C."/>
            <person name="Ezra D."/>
            <person name="Gonzalez J."/>
            <person name="Henrissat B."/>
            <person name="Kuo A."/>
            <person name="Liang C."/>
            <person name="Lipzen A."/>
            <person name="Lutzoni F."/>
            <person name="Magnuson J."/>
            <person name="Mondo S."/>
            <person name="Nolan M."/>
            <person name="Ohm R."/>
            <person name="Pangilinan J."/>
            <person name="Park H.-J."/>
            <person name="Ramirez L."/>
            <person name="Alfaro M."/>
            <person name="Sun H."/>
            <person name="Tritt A."/>
            <person name="Yoshinaga Y."/>
            <person name="Zwiers L.-H."/>
            <person name="Turgeon B."/>
            <person name="Goodwin S."/>
            <person name="Spatafora J."/>
            <person name="Crous P."/>
            <person name="Grigoriev I."/>
        </authorList>
    </citation>
    <scope>NUCLEOTIDE SEQUENCE</scope>
    <source>
        <strain evidence="10">CBS 119925</strain>
    </source>
</reference>
<dbReference type="Proteomes" id="UP000799440">
    <property type="component" value="Unassembled WGS sequence"/>
</dbReference>
<feature type="compositionally biased region" description="Basic residues" evidence="6">
    <location>
        <begin position="785"/>
        <end position="797"/>
    </location>
</feature>
<dbReference type="InterPro" id="IPR059169">
    <property type="entry name" value="GCP5_N_ext"/>
</dbReference>
<comment type="similarity">
    <text evidence="1 5">Belongs to the TUBGCP family.</text>
</comment>
<evidence type="ECO:0000256" key="5">
    <source>
        <dbReference type="RuleBase" id="RU363050"/>
    </source>
</evidence>
<evidence type="ECO:0000313" key="11">
    <source>
        <dbReference type="Proteomes" id="UP000799440"/>
    </source>
</evidence>
<gene>
    <name evidence="10" type="ORF">M011DRAFT_469992</name>
</gene>
<dbReference type="OrthoDB" id="66546at2759"/>
<proteinExistence type="inferred from homology"/>
<feature type="domain" description="Gamma-Tubulin ring complex non-core subunit mod21 N-terminal" evidence="8">
    <location>
        <begin position="67"/>
        <end position="156"/>
    </location>
</feature>